<reference evidence="6" key="2">
    <citation type="journal article" date="2008" name="Genome Biol.">
        <title>Improved genome assembly and evidence-based global gene model set for the chordate Ciona intestinalis: new insight into intron and operon populations.</title>
        <authorList>
            <person name="Satou Y."/>
            <person name="Mineta K."/>
            <person name="Ogasawara M."/>
            <person name="Sasakura Y."/>
            <person name="Shoguchi E."/>
            <person name="Ueno K."/>
            <person name="Yamada L."/>
            <person name="Matsumoto J."/>
            <person name="Wasserscheid J."/>
            <person name="Dewar K."/>
            <person name="Wiley G.B."/>
            <person name="Macmil S.L."/>
            <person name="Roe B.A."/>
            <person name="Zeller R.W."/>
            <person name="Hastings K.E."/>
            <person name="Lemaire P."/>
            <person name="Lindquist E."/>
            <person name="Endo T."/>
            <person name="Hotta K."/>
            <person name="Inaba K."/>
        </authorList>
    </citation>
    <scope>NUCLEOTIDE SEQUENCE [LARGE SCALE GENOMIC DNA]</scope>
    <source>
        <strain evidence="6">wild type</strain>
    </source>
</reference>
<dbReference type="HOGENOM" id="CLU_2215761_0_0_1"/>
<dbReference type="InterPro" id="IPR032143">
    <property type="entry name" value="BORCS7"/>
</dbReference>
<keyword evidence="7" id="KW-1185">Reference proteome</keyword>
<accession>H2XRG9</accession>
<evidence type="ECO:0000256" key="2">
    <source>
        <dbReference type="ARBA" id="ARBA00005433"/>
    </source>
</evidence>
<evidence type="ECO:0000256" key="4">
    <source>
        <dbReference type="ARBA" id="ARBA00023136"/>
    </source>
</evidence>
<organism evidence="6 7">
    <name type="scientific">Ciona intestinalis</name>
    <name type="common">Transparent sea squirt</name>
    <name type="synonym">Ascidia intestinalis</name>
    <dbReference type="NCBI Taxonomy" id="7719"/>
    <lineage>
        <taxon>Eukaryota</taxon>
        <taxon>Metazoa</taxon>
        <taxon>Chordata</taxon>
        <taxon>Tunicata</taxon>
        <taxon>Ascidiacea</taxon>
        <taxon>Phlebobranchia</taxon>
        <taxon>Cionidae</taxon>
        <taxon>Ciona</taxon>
    </lineage>
</organism>
<dbReference type="PANTHER" id="PTHR31397">
    <property type="entry name" value="BLOC-1-RELATED COMPLEX SUBUNIT 7 BORSC7"/>
    <property type="match status" value="1"/>
</dbReference>
<evidence type="ECO:0000256" key="5">
    <source>
        <dbReference type="ARBA" id="ARBA00023228"/>
    </source>
</evidence>
<dbReference type="GeneTree" id="ENSGT00390000015849"/>
<comment type="subcellular location">
    <subcellularLocation>
        <location evidence="1">Lysosome membrane</location>
    </subcellularLocation>
</comment>
<proteinExistence type="inferred from homology"/>
<evidence type="ECO:0000256" key="3">
    <source>
        <dbReference type="ARBA" id="ARBA00022295"/>
    </source>
</evidence>
<evidence type="ECO:0000256" key="1">
    <source>
        <dbReference type="ARBA" id="ARBA00004656"/>
    </source>
</evidence>
<name>H2XRG9_CIOIN</name>
<dbReference type="OMA" id="HLNYQQE"/>
<dbReference type="PANTHER" id="PTHR31397:SF1">
    <property type="entry name" value="BLOC-1-RELATED COMPLEX SUBUNIT 7"/>
    <property type="match status" value="1"/>
</dbReference>
<dbReference type="GO" id="GO:0005765">
    <property type="term" value="C:lysosomal membrane"/>
    <property type="evidence" value="ECO:0007669"/>
    <property type="project" value="UniProtKB-SubCell"/>
</dbReference>
<reference evidence="6" key="4">
    <citation type="submission" date="2025-09" db="UniProtKB">
        <authorList>
            <consortium name="Ensembl"/>
        </authorList>
    </citation>
    <scope>IDENTIFICATION</scope>
</reference>
<dbReference type="Proteomes" id="UP000008144">
    <property type="component" value="Chromosome 4"/>
</dbReference>
<comment type="similarity">
    <text evidence="2">Belongs to the BORCS7 family.</text>
</comment>
<sequence>MNSNLPPNTAKLQLANSSQVNVSDITTVVNQILKGSNSAVILGKAQQNLVTSETNINSSVQTFHKLSALVTHLNYQQEAITKSIKQTELVTAQLGGITHLLGNSNSN</sequence>
<keyword evidence="5" id="KW-0458">Lysosome</keyword>
<evidence type="ECO:0000313" key="7">
    <source>
        <dbReference type="Proteomes" id="UP000008144"/>
    </source>
</evidence>
<protein>
    <recommendedName>
        <fullName evidence="3">BLOC-1-related complex subunit 7</fullName>
    </recommendedName>
</protein>
<reference evidence="7" key="1">
    <citation type="journal article" date="2002" name="Science">
        <title>The draft genome of Ciona intestinalis: insights into chordate and vertebrate origins.</title>
        <authorList>
            <person name="Dehal P."/>
            <person name="Satou Y."/>
            <person name="Campbell R.K."/>
            <person name="Chapman J."/>
            <person name="Degnan B."/>
            <person name="De Tomaso A."/>
            <person name="Davidson B."/>
            <person name="Di Gregorio A."/>
            <person name="Gelpke M."/>
            <person name="Goodstein D.M."/>
            <person name="Harafuji N."/>
            <person name="Hastings K.E."/>
            <person name="Ho I."/>
            <person name="Hotta K."/>
            <person name="Huang W."/>
            <person name="Kawashima T."/>
            <person name="Lemaire P."/>
            <person name="Martinez D."/>
            <person name="Meinertzhagen I.A."/>
            <person name="Necula S."/>
            <person name="Nonaka M."/>
            <person name="Putnam N."/>
            <person name="Rash S."/>
            <person name="Saiga H."/>
            <person name="Satake M."/>
            <person name="Terry A."/>
            <person name="Yamada L."/>
            <person name="Wang H.G."/>
            <person name="Awazu S."/>
            <person name="Azumi K."/>
            <person name="Boore J."/>
            <person name="Branno M."/>
            <person name="Chin-Bow S."/>
            <person name="DeSantis R."/>
            <person name="Doyle S."/>
            <person name="Francino P."/>
            <person name="Keys D.N."/>
            <person name="Haga S."/>
            <person name="Hayashi H."/>
            <person name="Hino K."/>
            <person name="Imai K.S."/>
            <person name="Inaba K."/>
            <person name="Kano S."/>
            <person name="Kobayashi K."/>
            <person name="Kobayashi M."/>
            <person name="Lee B.I."/>
            <person name="Makabe K.W."/>
            <person name="Manohar C."/>
            <person name="Matassi G."/>
            <person name="Medina M."/>
            <person name="Mochizuki Y."/>
            <person name="Mount S."/>
            <person name="Morishita T."/>
            <person name="Miura S."/>
            <person name="Nakayama A."/>
            <person name="Nishizaka S."/>
            <person name="Nomoto H."/>
            <person name="Ohta F."/>
            <person name="Oishi K."/>
            <person name="Rigoutsos I."/>
            <person name="Sano M."/>
            <person name="Sasaki A."/>
            <person name="Sasakura Y."/>
            <person name="Shoguchi E."/>
            <person name="Shin-i T."/>
            <person name="Spagnuolo A."/>
            <person name="Stainier D."/>
            <person name="Suzuki M.M."/>
            <person name="Tassy O."/>
            <person name="Takatori N."/>
            <person name="Tokuoka M."/>
            <person name="Yagi K."/>
            <person name="Yoshizaki F."/>
            <person name="Wada S."/>
            <person name="Zhang C."/>
            <person name="Hyatt P.D."/>
            <person name="Larimer F."/>
            <person name="Detter C."/>
            <person name="Doggett N."/>
            <person name="Glavina T."/>
            <person name="Hawkins T."/>
            <person name="Richardson P."/>
            <person name="Lucas S."/>
            <person name="Kohara Y."/>
            <person name="Levine M."/>
            <person name="Satoh N."/>
            <person name="Rokhsar D.S."/>
        </authorList>
    </citation>
    <scope>NUCLEOTIDE SEQUENCE [LARGE SCALE GENOMIC DNA]</scope>
</reference>
<dbReference type="EMBL" id="EAAA01001989">
    <property type="status" value="NOT_ANNOTATED_CDS"/>
    <property type="molecule type" value="Genomic_DNA"/>
</dbReference>
<dbReference type="Pfam" id="PF16088">
    <property type="entry name" value="BORCS7"/>
    <property type="match status" value="1"/>
</dbReference>
<dbReference type="InParanoid" id="H2XRG9"/>
<dbReference type="FunCoup" id="H2XRG9">
    <property type="interactions" value="18"/>
</dbReference>
<dbReference type="AlphaFoldDB" id="H2XRG9"/>
<keyword evidence="4" id="KW-0472">Membrane</keyword>
<dbReference type="STRING" id="7719.ENSCINP00000032253"/>
<evidence type="ECO:0000313" key="6">
    <source>
        <dbReference type="Ensembl" id="ENSCINP00000032253.1"/>
    </source>
</evidence>
<dbReference type="GO" id="GO:0099078">
    <property type="term" value="C:BORC complex"/>
    <property type="evidence" value="ECO:0000318"/>
    <property type="project" value="GO_Central"/>
</dbReference>
<reference evidence="6" key="3">
    <citation type="submission" date="2025-08" db="UniProtKB">
        <authorList>
            <consortium name="Ensembl"/>
        </authorList>
    </citation>
    <scope>IDENTIFICATION</scope>
</reference>
<dbReference type="Ensembl" id="ENSCINT00000035732.1">
    <property type="protein sequence ID" value="ENSCINP00000032253.1"/>
    <property type="gene ID" value="ENSCING00000020532.1"/>
</dbReference>